<accession>A0A318SUQ8</accession>
<proteinExistence type="predicted"/>
<evidence type="ECO:0000313" key="1">
    <source>
        <dbReference type="EMBL" id="PYE85125.1"/>
    </source>
</evidence>
<gene>
    <name evidence="1" type="ORF">C7477_1423</name>
</gene>
<protein>
    <submittedName>
        <fullName evidence="1">Uncharacterized protein DUF3363</fullName>
    </submittedName>
</protein>
<dbReference type="Pfam" id="PF11843">
    <property type="entry name" value="DUF3363"/>
    <property type="match status" value="1"/>
</dbReference>
<name>A0A318SUQ8_9HYPH</name>
<dbReference type="Proteomes" id="UP000247454">
    <property type="component" value="Unassembled WGS sequence"/>
</dbReference>
<dbReference type="AlphaFoldDB" id="A0A318SUQ8"/>
<reference evidence="1 2" key="1">
    <citation type="submission" date="2018-06" db="EMBL/GenBank/DDBJ databases">
        <title>Genomic Encyclopedia of Type Strains, Phase III (KMG-III): the genomes of soil and plant-associated and newly described type strains.</title>
        <authorList>
            <person name="Whitman W."/>
        </authorList>
    </citation>
    <scope>NUCLEOTIDE SEQUENCE [LARGE SCALE GENOMIC DNA]</scope>
    <source>
        <strain evidence="1 2">ORS 1419</strain>
    </source>
</reference>
<comment type="caution">
    <text evidence="1">The sequence shown here is derived from an EMBL/GenBank/DDBJ whole genome shotgun (WGS) entry which is preliminary data.</text>
</comment>
<dbReference type="EMBL" id="QJTF01000042">
    <property type="protein sequence ID" value="PYE85125.1"/>
    <property type="molecule type" value="Genomic_DNA"/>
</dbReference>
<evidence type="ECO:0000313" key="2">
    <source>
        <dbReference type="Proteomes" id="UP000247454"/>
    </source>
</evidence>
<sequence length="123" mass="13646">MERRADHLVEQGLAERQGRSVVFARKLIDTLRRRELDALGEKLATETGQPFNRTGSGEYVAGTYRQRFALASGRFAMIDDGLGFQLVPWSPSLEKQLGKHVSGIARNDGGIDWSFGRKQGLGL</sequence>
<dbReference type="InterPro" id="IPR021795">
    <property type="entry name" value="DUF3363"/>
</dbReference>
<organism evidence="1 2">
    <name type="scientific">Phyllobacterium leguminum</name>
    <dbReference type="NCBI Taxonomy" id="314237"/>
    <lineage>
        <taxon>Bacteria</taxon>
        <taxon>Pseudomonadati</taxon>
        <taxon>Pseudomonadota</taxon>
        <taxon>Alphaproteobacteria</taxon>
        <taxon>Hyphomicrobiales</taxon>
        <taxon>Phyllobacteriaceae</taxon>
        <taxon>Phyllobacterium</taxon>
    </lineage>
</organism>
<keyword evidence="2" id="KW-1185">Reference proteome</keyword>